<comment type="similarity">
    <text evidence="1 5">Belongs to the EF-1-beta/EF-1-delta family.</text>
</comment>
<dbReference type="Pfam" id="PF10587">
    <property type="entry name" value="EF-1_beta_acid"/>
    <property type="match status" value="1"/>
</dbReference>
<proteinExistence type="inferred from homology"/>
<evidence type="ECO:0000259" key="7">
    <source>
        <dbReference type="SMART" id="SM00888"/>
    </source>
</evidence>
<organism evidence="9 10">
    <name type="scientific">Colletotrichum chrysophilum</name>
    <dbReference type="NCBI Taxonomy" id="1836956"/>
    <lineage>
        <taxon>Eukaryota</taxon>
        <taxon>Fungi</taxon>
        <taxon>Dikarya</taxon>
        <taxon>Ascomycota</taxon>
        <taxon>Pezizomycotina</taxon>
        <taxon>Sordariomycetes</taxon>
        <taxon>Hypocreomycetidae</taxon>
        <taxon>Glomerellales</taxon>
        <taxon>Glomerellaceae</taxon>
        <taxon>Colletotrichum</taxon>
        <taxon>Colletotrichum gloeosporioides species complex</taxon>
    </lineage>
</organism>
<reference evidence="9" key="1">
    <citation type="submission" date="2023-01" db="EMBL/GenBank/DDBJ databases">
        <title>Colletotrichum chrysophilum M932 genome sequence.</title>
        <authorList>
            <person name="Baroncelli R."/>
        </authorList>
    </citation>
    <scope>NUCLEOTIDE SEQUENCE</scope>
    <source>
        <strain evidence="9">M932</strain>
    </source>
</reference>
<evidence type="ECO:0000256" key="3">
    <source>
        <dbReference type="ARBA" id="ARBA00022768"/>
    </source>
</evidence>
<dbReference type="SMART" id="SM00888">
    <property type="entry name" value="EF1_GNE"/>
    <property type="match status" value="1"/>
</dbReference>
<evidence type="ECO:0000256" key="1">
    <source>
        <dbReference type="ARBA" id="ARBA00007411"/>
    </source>
</evidence>
<dbReference type="SMART" id="SM01182">
    <property type="entry name" value="EF-1_beta_acid"/>
    <property type="match status" value="1"/>
</dbReference>
<sequence length="234" mass="25633">MGFADLLTDAGAATDSESVLNSWLTTRSYIVGHSPSQADVAVYKALSSAPDAEKYPNAARWYKHISTYESEFATLPGDASKAYSVYGPEASELPVNPAKAPAADEDEDDVDLFGSDDEEEDAEAARIREERLAEYKKKKENKPKTIAKSVVTMDVKPWDDETDMTALEASVRGIEKDGLVWGASKLVPVGFGVKKLQINLVVEDEKVSLDDLQEEIGEFEDYVQSSDVVAMQKL</sequence>
<keyword evidence="4 5" id="KW-0648">Protein biosynthesis</keyword>
<dbReference type="InterPro" id="IPR036219">
    <property type="entry name" value="eEF-1beta-like_sf"/>
</dbReference>
<dbReference type="PANTHER" id="PTHR11595">
    <property type="entry name" value="EF-HAND AND COILED-COIL DOMAIN-CONTAINING FAMILY MEMBER"/>
    <property type="match status" value="1"/>
</dbReference>
<evidence type="ECO:0000256" key="6">
    <source>
        <dbReference type="SAM" id="MobiDB-lite"/>
    </source>
</evidence>
<feature type="domain" description="Elongation factor 1 beta central acidic region eukaryote" evidence="8">
    <location>
        <begin position="112"/>
        <end position="139"/>
    </location>
</feature>
<dbReference type="Pfam" id="PF00736">
    <property type="entry name" value="EF1_GNE"/>
    <property type="match status" value="1"/>
</dbReference>
<dbReference type="SUPFAM" id="SSF47616">
    <property type="entry name" value="GST C-terminal domain-like"/>
    <property type="match status" value="1"/>
</dbReference>
<dbReference type="FunFam" id="1.20.1050.130:FF:000001">
    <property type="entry name" value="Putative Elongation factor 1-beta"/>
    <property type="match status" value="1"/>
</dbReference>
<dbReference type="EMBL" id="JAQOWY010000291">
    <property type="protein sequence ID" value="KAK1844961.1"/>
    <property type="molecule type" value="Genomic_DNA"/>
</dbReference>
<gene>
    <name evidence="9" type="ORF">CCHR01_12422</name>
</gene>
<dbReference type="CDD" id="cd00292">
    <property type="entry name" value="EF1B"/>
    <property type="match status" value="1"/>
</dbReference>
<dbReference type="PROSITE" id="PS00825">
    <property type="entry name" value="EF1BD_2"/>
    <property type="match status" value="1"/>
</dbReference>
<feature type="domain" description="Translation elongation factor EF1B beta/delta subunit guanine nucleotide exchange" evidence="7">
    <location>
        <begin position="148"/>
        <end position="234"/>
    </location>
</feature>
<dbReference type="FunFam" id="3.30.70.60:FF:000001">
    <property type="entry name" value="Elongation factor 1-beta 1 like"/>
    <property type="match status" value="1"/>
</dbReference>
<dbReference type="PROSITE" id="PS00824">
    <property type="entry name" value="EF1BD_1"/>
    <property type="match status" value="1"/>
</dbReference>
<name>A0AAD9ABD1_9PEZI</name>
<accession>A0AAD9ABD1</accession>
<keyword evidence="10" id="KW-1185">Reference proteome</keyword>
<dbReference type="InterPro" id="IPR014717">
    <property type="entry name" value="Transl_elong_EF1B/ribsomal_bS6"/>
</dbReference>
<keyword evidence="3 5" id="KW-0251">Elongation factor</keyword>
<evidence type="ECO:0000259" key="8">
    <source>
        <dbReference type="SMART" id="SM01182"/>
    </source>
</evidence>
<dbReference type="Gene3D" id="3.30.70.60">
    <property type="match status" value="1"/>
</dbReference>
<dbReference type="Proteomes" id="UP001243330">
    <property type="component" value="Unassembled WGS sequence"/>
</dbReference>
<evidence type="ECO:0000256" key="4">
    <source>
        <dbReference type="ARBA" id="ARBA00022917"/>
    </source>
</evidence>
<comment type="caution">
    <text evidence="9">The sequence shown here is derived from an EMBL/GenBank/DDBJ whole genome shotgun (WGS) entry which is preliminary data.</text>
</comment>
<dbReference type="GO" id="GO:0005085">
    <property type="term" value="F:guanyl-nucleotide exchange factor activity"/>
    <property type="evidence" value="ECO:0007669"/>
    <property type="project" value="TreeGrafter"/>
</dbReference>
<dbReference type="InterPro" id="IPR001326">
    <property type="entry name" value="Transl_elong_EF1B_B/D_CS"/>
</dbReference>
<dbReference type="InterPro" id="IPR014038">
    <property type="entry name" value="EF1B_bsu/dsu_GNE"/>
</dbReference>
<dbReference type="InterPro" id="IPR018940">
    <property type="entry name" value="EF-1_beta_acid_region_euk"/>
</dbReference>
<dbReference type="GO" id="GO:0005853">
    <property type="term" value="C:eukaryotic translation elongation factor 1 complex"/>
    <property type="evidence" value="ECO:0007669"/>
    <property type="project" value="InterPro"/>
</dbReference>
<evidence type="ECO:0000313" key="10">
    <source>
        <dbReference type="Proteomes" id="UP001243330"/>
    </source>
</evidence>
<feature type="compositionally biased region" description="Acidic residues" evidence="6">
    <location>
        <begin position="103"/>
        <end position="120"/>
    </location>
</feature>
<protein>
    <recommendedName>
        <fullName evidence="2">Elongation factor 1-beta</fullName>
    </recommendedName>
</protein>
<dbReference type="GO" id="GO:0005829">
    <property type="term" value="C:cytosol"/>
    <property type="evidence" value="ECO:0007669"/>
    <property type="project" value="TreeGrafter"/>
</dbReference>
<dbReference type="Gene3D" id="1.20.1050.130">
    <property type="match status" value="1"/>
</dbReference>
<feature type="region of interest" description="Disordered" evidence="6">
    <location>
        <begin position="93"/>
        <end position="120"/>
    </location>
</feature>
<dbReference type="AlphaFoldDB" id="A0AAD9ABD1"/>
<evidence type="ECO:0000256" key="2">
    <source>
        <dbReference type="ARBA" id="ARBA00017600"/>
    </source>
</evidence>
<dbReference type="InterPro" id="IPR036282">
    <property type="entry name" value="Glutathione-S-Trfase_C_sf"/>
</dbReference>
<dbReference type="InterPro" id="IPR049720">
    <property type="entry name" value="EF1B_bsu/dsu"/>
</dbReference>
<dbReference type="CDD" id="cd10308">
    <property type="entry name" value="GST_C_eEF1b_like"/>
    <property type="match status" value="1"/>
</dbReference>
<dbReference type="PANTHER" id="PTHR11595:SF21">
    <property type="entry name" value="ELONGATION FACTOR 1-BETA"/>
    <property type="match status" value="1"/>
</dbReference>
<dbReference type="GO" id="GO:0003746">
    <property type="term" value="F:translation elongation factor activity"/>
    <property type="evidence" value="ECO:0007669"/>
    <property type="project" value="UniProtKB-KW"/>
</dbReference>
<dbReference type="SUPFAM" id="SSF54984">
    <property type="entry name" value="eEF-1beta-like"/>
    <property type="match status" value="1"/>
</dbReference>
<evidence type="ECO:0000313" key="9">
    <source>
        <dbReference type="EMBL" id="KAK1844961.1"/>
    </source>
</evidence>
<evidence type="ECO:0000256" key="5">
    <source>
        <dbReference type="RuleBase" id="RU003791"/>
    </source>
</evidence>